<dbReference type="Proteomes" id="UP000254400">
    <property type="component" value="Unassembled WGS sequence"/>
</dbReference>
<organism evidence="1 2">
    <name type="scientific">Paenibacillus polymyxa</name>
    <name type="common">Bacillus polymyxa</name>
    <dbReference type="NCBI Taxonomy" id="1406"/>
    <lineage>
        <taxon>Bacteria</taxon>
        <taxon>Bacillati</taxon>
        <taxon>Bacillota</taxon>
        <taxon>Bacilli</taxon>
        <taxon>Bacillales</taxon>
        <taxon>Paenibacillaceae</taxon>
        <taxon>Paenibacillus</taxon>
    </lineage>
</organism>
<proteinExistence type="predicted"/>
<gene>
    <name evidence="1" type="ORF">NCTC10343_03246</name>
</gene>
<sequence>MPELHTYLELNDPVIMITRKGTPEDPYKSRADSLVVLNGLITLLELPSSAHGVSIAGMTEISQQVFENRPYLNENEFLVQYQTGAIQVHPSLEGTTKLCRYMGKGLVMQPASRIYAMVQRHPDIVKTLQDIVDEAYQRLNDTQLAIGRLEEIIRQSQVATSTAEKAADNANQAADLANSAANNALEAYKTTKLAFKPYVRDMQELTATYPHPELGWTVQTTKDGIRYRYDGNRWIPIDLFGDNLQPVSKDKDGLMTVALLEKVNDIPLEVQDRVIVLCKDSYVFVEPFGLAAFPFNGEIVEIKAYLGTYGDTETELDIEKSRDLNTWTSILNKKIHFEALKHFDDKTLEIKTKTVNAGDIFRVNTIKNGINIQNLTVTITVRT</sequence>
<protein>
    <submittedName>
        <fullName evidence="1">Uncharacterized protein</fullName>
    </submittedName>
</protein>
<name>A0A378XZU3_PAEPO</name>
<dbReference type="GeneID" id="93346598"/>
<evidence type="ECO:0000313" key="2">
    <source>
        <dbReference type="Proteomes" id="UP000254400"/>
    </source>
</evidence>
<accession>A0A378XZU3</accession>
<dbReference type="AlphaFoldDB" id="A0A378XZU3"/>
<evidence type="ECO:0000313" key="1">
    <source>
        <dbReference type="EMBL" id="SUA70374.1"/>
    </source>
</evidence>
<dbReference type="EMBL" id="UGSC01000001">
    <property type="protein sequence ID" value="SUA70374.1"/>
    <property type="molecule type" value="Genomic_DNA"/>
</dbReference>
<dbReference type="RefSeq" id="WP_019687769.1">
    <property type="nucleotide sequence ID" value="NZ_CP036496.1"/>
</dbReference>
<reference evidence="1 2" key="1">
    <citation type="submission" date="2018-06" db="EMBL/GenBank/DDBJ databases">
        <authorList>
            <consortium name="Pathogen Informatics"/>
            <person name="Doyle S."/>
        </authorList>
    </citation>
    <scope>NUCLEOTIDE SEQUENCE [LARGE SCALE GENOMIC DNA]</scope>
    <source>
        <strain evidence="1 2">NCTC10343</strain>
    </source>
</reference>